<keyword evidence="7 10" id="KW-1133">Transmembrane helix</keyword>
<evidence type="ECO:0000256" key="1">
    <source>
        <dbReference type="ARBA" id="ARBA00004651"/>
    </source>
</evidence>
<evidence type="ECO:0000256" key="2">
    <source>
        <dbReference type="ARBA" id="ARBA00008583"/>
    </source>
</evidence>
<dbReference type="PIRSF" id="PIRSF006060">
    <property type="entry name" value="AA_transporter"/>
    <property type="match status" value="1"/>
</dbReference>
<gene>
    <name evidence="12" type="primary">cycA</name>
    <name evidence="12" type="ordered locus">KRH_04050</name>
</gene>
<feature type="transmembrane region" description="Helical" evidence="10">
    <location>
        <begin position="357"/>
        <end position="379"/>
    </location>
</feature>
<dbReference type="KEGG" id="krh:KRH_04050"/>
<keyword evidence="6" id="KW-0029">Amino-acid transport</keyword>
<dbReference type="STRING" id="378753.KRH_04050"/>
<evidence type="ECO:0000313" key="13">
    <source>
        <dbReference type="Proteomes" id="UP000008838"/>
    </source>
</evidence>
<evidence type="ECO:0000313" key="12">
    <source>
        <dbReference type="EMBL" id="BAG28752.1"/>
    </source>
</evidence>
<evidence type="ECO:0000256" key="9">
    <source>
        <dbReference type="SAM" id="MobiDB-lite"/>
    </source>
</evidence>
<feature type="transmembrane region" description="Helical" evidence="10">
    <location>
        <begin position="454"/>
        <end position="474"/>
    </location>
</feature>
<dbReference type="PROSITE" id="PS00218">
    <property type="entry name" value="AMINO_ACID_PERMEASE_1"/>
    <property type="match status" value="1"/>
</dbReference>
<feature type="transmembrane region" description="Helical" evidence="10">
    <location>
        <begin position="266"/>
        <end position="285"/>
    </location>
</feature>
<dbReference type="PANTHER" id="PTHR43495:SF2">
    <property type="entry name" value="D-SERINE_D-ALANINE_GLYCINE TRANSPORTER"/>
    <property type="match status" value="1"/>
</dbReference>
<feature type="transmembrane region" description="Helical" evidence="10">
    <location>
        <begin position="176"/>
        <end position="200"/>
    </location>
</feature>
<evidence type="ECO:0000256" key="8">
    <source>
        <dbReference type="ARBA" id="ARBA00023136"/>
    </source>
</evidence>
<dbReference type="GO" id="GO:0006865">
    <property type="term" value="P:amino acid transport"/>
    <property type="evidence" value="ECO:0007669"/>
    <property type="project" value="UniProtKB-KW"/>
</dbReference>
<keyword evidence="8 10" id="KW-0472">Membrane</keyword>
<accession>B2GGP7</accession>
<dbReference type="GO" id="GO:0005886">
    <property type="term" value="C:plasma membrane"/>
    <property type="evidence" value="ECO:0007669"/>
    <property type="project" value="UniProtKB-SubCell"/>
</dbReference>
<evidence type="ECO:0000256" key="7">
    <source>
        <dbReference type="ARBA" id="ARBA00022989"/>
    </source>
</evidence>
<dbReference type="EMBL" id="AP009152">
    <property type="protein sequence ID" value="BAG28752.1"/>
    <property type="molecule type" value="Genomic_DNA"/>
</dbReference>
<evidence type="ECO:0000256" key="3">
    <source>
        <dbReference type="ARBA" id="ARBA00022448"/>
    </source>
</evidence>
<feature type="region of interest" description="Disordered" evidence="9">
    <location>
        <begin position="1"/>
        <end position="35"/>
    </location>
</feature>
<feature type="transmembrane region" description="Helical" evidence="10">
    <location>
        <begin position="44"/>
        <end position="63"/>
    </location>
</feature>
<dbReference type="HOGENOM" id="CLU_007946_9_3_11"/>
<keyword evidence="13" id="KW-1185">Reference proteome</keyword>
<evidence type="ECO:0000256" key="6">
    <source>
        <dbReference type="ARBA" id="ARBA00022970"/>
    </source>
</evidence>
<organism evidence="12 13">
    <name type="scientific">Kocuria rhizophila (strain ATCC 9341 / DSM 348 / NBRC 103217 / DC2201)</name>
    <dbReference type="NCBI Taxonomy" id="378753"/>
    <lineage>
        <taxon>Bacteria</taxon>
        <taxon>Bacillati</taxon>
        <taxon>Actinomycetota</taxon>
        <taxon>Actinomycetes</taxon>
        <taxon>Micrococcales</taxon>
        <taxon>Micrococcaceae</taxon>
        <taxon>Kocuria</taxon>
    </lineage>
</organism>
<keyword evidence="3" id="KW-0813">Transport</keyword>
<evidence type="ECO:0000256" key="4">
    <source>
        <dbReference type="ARBA" id="ARBA00022475"/>
    </source>
</evidence>
<feature type="transmembrane region" description="Helical" evidence="10">
    <location>
        <begin position="69"/>
        <end position="88"/>
    </location>
</feature>
<name>B2GGP7_KOCRD</name>
<evidence type="ECO:0000256" key="5">
    <source>
        <dbReference type="ARBA" id="ARBA00022692"/>
    </source>
</evidence>
<feature type="transmembrane region" description="Helical" evidence="10">
    <location>
        <begin position="220"/>
        <end position="245"/>
    </location>
</feature>
<protein>
    <submittedName>
        <fullName evidence="12">D-serine/D-alanine/glycine transporter</fullName>
    </submittedName>
</protein>
<feature type="transmembrane region" description="Helical" evidence="10">
    <location>
        <begin position="385"/>
        <end position="408"/>
    </location>
</feature>
<feature type="transmembrane region" description="Helical" evidence="10">
    <location>
        <begin position="297"/>
        <end position="318"/>
    </location>
</feature>
<dbReference type="PANTHER" id="PTHR43495">
    <property type="entry name" value="GABA PERMEASE"/>
    <property type="match status" value="1"/>
</dbReference>
<proteinExistence type="inferred from homology"/>
<feature type="transmembrane region" description="Helical" evidence="10">
    <location>
        <begin position="429"/>
        <end position="448"/>
    </location>
</feature>
<sequence length="502" mass="54139">MVQATATRGGGVPSGAMTNSSTAVSPPHAHSGPTRGLSNRHIQLIAIGGAIGTGLFMGSGRTISLAGPAVVLVYMAIGFVLFFVMRAMGEILLSNLHYKTFADFAADLIGPWAGFFVGWSYWFCWIVTAIAELVAITGYVQFWWPSVPLWLPTVAVLVVVFLLNAVSVKSFGEMEFWFALIKIVAILALIVVGAVMAVTHFTSPDGNVAQVSNLWNDGGWFPHGAMGVVAGFQIAVFAFVGVELVGTTAAEARDPRTTLPRAINSVPLRILIFYVGSLLAILVVTPWRSINPEQSPFVAMFSLAGLGAAASVVNFVVLTSAMSSSNSGVYSTSRMLFGLSAEGSAPRLFKGLNRVGVPVRALFFTALVLLLTIPVLYAGASIIEAFTLITSVASMLFIFVWSMILVSYMCFRRKHPERHAASEYKMPGGLLMCVVVLLFFAFVVWTLTTEVETATALVALPVWLVLLGISWAFVRRSESHRQAFEWFKQEVAHPESAEHADS</sequence>
<dbReference type="FunFam" id="1.20.1740.10:FF:000001">
    <property type="entry name" value="Amino acid permease"/>
    <property type="match status" value="1"/>
</dbReference>
<evidence type="ECO:0000256" key="10">
    <source>
        <dbReference type="SAM" id="Phobius"/>
    </source>
</evidence>
<dbReference type="InterPro" id="IPR004840">
    <property type="entry name" value="Amino_acid_permease_CS"/>
</dbReference>
<dbReference type="Pfam" id="PF00324">
    <property type="entry name" value="AA_permease"/>
    <property type="match status" value="1"/>
</dbReference>
<feature type="transmembrane region" description="Helical" evidence="10">
    <location>
        <begin position="109"/>
        <end position="136"/>
    </location>
</feature>
<dbReference type="AlphaFoldDB" id="B2GGP7"/>
<evidence type="ECO:0000259" key="11">
    <source>
        <dbReference type="Pfam" id="PF00324"/>
    </source>
</evidence>
<dbReference type="eggNOG" id="COG1113">
    <property type="taxonomic scope" value="Bacteria"/>
</dbReference>
<dbReference type="Proteomes" id="UP000008838">
    <property type="component" value="Chromosome"/>
</dbReference>
<comment type="similarity">
    <text evidence="2">Belongs to the amino acid-polyamine-organocation (APC) superfamily. Amino acid transporter (AAT) (TC 2.A.3.1) family.</text>
</comment>
<comment type="subcellular location">
    <subcellularLocation>
        <location evidence="1">Cell membrane</location>
        <topology evidence="1">Multi-pass membrane protein</topology>
    </subcellularLocation>
</comment>
<dbReference type="GO" id="GO:0055085">
    <property type="term" value="P:transmembrane transport"/>
    <property type="evidence" value="ECO:0007669"/>
    <property type="project" value="InterPro"/>
</dbReference>
<feature type="domain" description="Amino acid permease/ SLC12A" evidence="11">
    <location>
        <begin position="41"/>
        <end position="475"/>
    </location>
</feature>
<feature type="transmembrane region" description="Helical" evidence="10">
    <location>
        <begin position="142"/>
        <end position="164"/>
    </location>
</feature>
<reference evidence="12 13" key="1">
    <citation type="journal article" date="2008" name="J. Bacteriol.">
        <title>Complete genome sequence of the soil actinomycete Kocuria rhizophila.</title>
        <authorList>
            <person name="Takarada H."/>
            <person name="Sekine M."/>
            <person name="Kosugi H."/>
            <person name="Matsuo Y."/>
            <person name="Fujisawa T."/>
            <person name="Omata S."/>
            <person name="Kishi E."/>
            <person name="Shimizu A."/>
            <person name="Tsukatani N."/>
            <person name="Tanikawa S."/>
            <person name="Fujita N."/>
            <person name="Harayama S."/>
        </authorList>
    </citation>
    <scope>NUCLEOTIDE SEQUENCE [LARGE SCALE GENOMIC DNA]</scope>
    <source>
        <strain evidence="13">ATCC 9341 / DSM 348 / NBRC 103217 / DC2201</strain>
    </source>
</reference>
<keyword evidence="4" id="KW-1003">Cell membrane</keyword>
<keyword evidence="5 10" id="KW-0812">Transmembrane</keyword>
<dbReference type="Gene3D" id="1.20.1740.10">
    <property type="entry name" value="Amino acid/polyamine transporter I"/>
    <property type="match status" value="1"/>
</dbReference>
<dbReference type="InterPro" id="IPR004841">
    <property type="entry name" value="AA-permease/SLC12A_dom"/>
</dbReference>